<accession>W9HYF6</accession>
<dbReference type="HOGENOM" id="CLU_3368504_0_0_1"/>
<reference evidence="1 2" key="1">
    <citation type="submission" date="2011-06" db="EMBL/GenBank/DDBJ databases">
        <title>The Genome Sequence of Fusarium oxysporum FOSC 3-a.</title>
        <authorList>
            <consortium name="The Broad Institute Genome Sequencing Platform"/>
            <person name="Ma L.-J."/>
            <person name="Gale L.R."/>
            <person name="Schwartz D.C."/>
            <person name="Zhou S."/>
            <person name="Corby-Kistler H."/>
            <person name="Young S.K."/>
            <person name="Zeng Q."/>
            <person name="Gargeya S."/>
            <person name="Fitzgerald M."/>
            <person name="Haas B."/>
            <person name="Abouelleil A."/>
            <person name="Alvarado L."/>
            <person name="Arachchi H.M."/>
            <person name="Berlin A."/>
            <person name="Brown A."/>
            <person name="Chapman S.B."/>
            <person name="Chen Z."/>
            <person name="Dunbar C."/>
            <person name="Freedman E."/>
            <person name="Gearin G."/>
            <person name="Gellesch M."/>
            <person name="Goldberg J."/>
            <person name="Griggs A."/>
            <person name="Gujja S."/>
            <person name="Heiman D."/>
            <person name="Howarth C."/>
            <person name="Larson L."/>
            <person name="Lui A."/>
            <person name="MacDonald P.J.P."/>
            <person name="Mehta T."/>
            <person name="Montmayeur A."/>
            <person name="Murphy C."/>
            <person name="Neiman D."/>
            <person name="Pearson M."/>
            <person name="Priest M."/>
            <person name="Roberts A."/>
            <person name="Saif S."/>
            <person name="Shea T."/>
            <person name="Shenoy N."/>
            <person name="Sisk P."/>
            <person name="Stolte C."/>
            <person name="Sykes S."/>
            <person name="Wortman J."/>
            <person name="Nusbaum C."/>
            <person name="Birren B."/>
        </authorList>
    </citation>
    <scope>NUCLEOTIDE SEQUENCE [LARGE SCALE GENOMIC DNA]</scope>
    <source>
        <strain evidence="2">FOSC 3-a</strain>
    </source>
</reference>
<gene>
    <name evidence="1" type="ORF">FOYG_11813</name>
</gene>
<protein>
    <submittedName>
        <fullName evidence="1">Uncharacterized protein</fullName>
    </submittedName>
</protein>
<dbReference type="Proteomes" id="UP000030753">
    <property type="component" value="Unassembled WGS sequence"/>
</dbReference>
<proteinExistence type="predicted"/>
<organism evidence="1 2">
    <name type="scientific">Fusarium oxysporum NRRL 32931</name>
    <dbReference type="NCBI Taxonomy" id="660029"/>
    <lineage>
        <taxon>Eukaryota</taxon>
        <taxon>Fungi</taxon>
        <taxon>Dikarya</taxon>
        <taxon>Ascomycota</taxon>
        <taxon>Pezizomycotina</taxon>
        <taxon>Sordariomycetes</taxon>
        <taxon>Hypocreomycetidae</taxon>
        <taxon>Hypocreales</taxon>
        <taxon>Nectriaceae</taxon>
        <taxon>Fusarium</taxon>
        <taxon>Fusarium oxysporum species complex</taxon>
    </lineage>
</organism>
<dbReference type="EMBL" id="JH717845">
    <property type="protein sequence ID" value="EWY87633.1"/>
    <property type="molecule type" value="Genomic_DNA"/>
</dbReference>
<name>W9HYF6_FUSOX</name>
<evidence type="ECO:0000313" key="1">
    <source>
        <dbReference type="EMBL" id="EWY87633.1"/>
    </source>
</evidence>
<dbReference type="AlphaFoldDB" id="W9HYF6"/>
<sequence length="35" mass="3957">MGGVLSPCLKRIGGFPLAISTLRQFPMAQRWMHQK</sequence>
<evidence type="ECO:0000313" key="2">
    <source>
        <dbReference type="Proteomes" id="UP000030753"/>
    </source>
</evidence>